<feature type="compositionally biased region" description="Basic residues" evidence="1">
    <location>
        <begin position="95"/>
        <end position="112"/>
    </location>
</feature>
<feature type="compositionally biased region" description="Low complexity" evidence="1">
    <location>
        <begin position="41"/>
        <end position="74"/>
    </location>
</feature>
<keyword evidence="3" id="KW-1185">Reference proteome</keyword>
<feature type="region of interest" description="Disordered" evidence="1">
    <location>
        <begin position="15"/>
        <end position="112"/>
    </location>
</feature>
<name>A0AAE1LQ45_9NEOP</name>
<gene>
    <name evidence="2" type="ORF">KUF71_016738</name>
</gene>
<evidence type="ECO:0000313" key="2">
    <source>
        <dbReference type="EMBL" id="KAK3928491.1"/>
    </source>
</evidence>
<feature type="region of interest" description="Disordered" evidence="1">
    <location>
        <begin position="134"/>
        <end position="153"/>
    </location>
</feature>
<proteinExistence type="predicted"/>
<reference evidence="2" key="2">
    <citation type="journal article" date="2023" name="BMC Genomics">
        <title>Pest status, molecular evolution, and epigenetic factors derived from the genome assembly of Frankliniella fusca, a thysanopteran phytovirus vector.</title>
        <authorList>
            <person name="Catto M.A."/>
            <person name="Labadie P.E."/>
            <person name="Jacobson A.L."/>
            <person name="Kennedy G.G."/>
            <person name="Srinivasan R."/>
            <person name="Hunt B.G."/>
        </authorList>
    </citation>
    <scope>NUCLEOTIDE SEQUENCE</scope>
    <source>
        <strain evidence="2">PL_HMW_Pooled</strain>
    </source>
</reference>
<dbReference type="EMBL" id="JAHWGI010001331">
    <property type="protein sequence ID" value="KAK3928491.1"/>
    <property type="molecule type" value="Genomic_DNA"/>
</dbReference>
<dbReference type="AlphaFoldDB" id="A0AAE1LQ45"/>
<sequence length="193" mass="20438">LGIPDLDCRVVLHSAADSSASAREEVAGAAGVDQVRDEHAPSSPAAARSTPLSAPPSSTSTTAPASSTTSAAAAGAGGVSEAGGAGDVPAESSRCRRPAARGPRPRRDRQLGRKVRYWLADGSSRAAYEAVLREEDDVTEEAPGKRHRQPLLTSDKLQHAADHGWTMLGPRWLWRRVASYSRRVLDTLKLWGP</sequence>
<evidence type="ECO:0000313" key="3">
    <source>
        <dbReference type="Proteomes" id="UP001219518"/>
    </source>
</evidence>
<organism evidence="2 3">
    <name type="scientific">Frankliniella fusca</name>
    <dbReference type="NCBI Taxonomy" id="407009"/>
    <lineage>
        <taxon>Eukaryota</taxon>
        <taxon>Metazoa</taxon>
        <taxon>Ecdysozoa</taxon>
        <taxon>Arthropoda</taxon>
        <taxon>Hexapoda</taxon>
        <taxon>Insecta</taxon>
        <taxon>Pterygota</taxon>
        <taxon>Neoptera</taxon>
        <taxon>Paraneoptera</taxon>
        <taxon>Thysanoptera</taxon>
        <taxon>Terebrantia</taxon>
        <taxon>Thripoidea</taxon>
        <taxon>Thripidae</taxon>
        <taxon>Frankliniella</taxon>
    </lineage>
</organism>
<keyword evidence="2" id="KW-0477">Merozoite</keyword>
<protein>
    <submittedName>
        <fullName evidence="2">Merozoite surface protein 1</fullName>
    </submittedName>
</protein>
<comment type="caution">
    <text evidence="2">The sequence shown here is derived from an EMBL/GenBank/DDBJ whole genome shotgun (WGS) entry which is preliminary data.</text>
</comment>
<accession>A0AAE1LQ45</accession>
<dbReference type="Proteomes" id="UP001219518">
    <property type="component" value="Unassembled WGS sequence"/>
</dbReference>
<feature type="compositionally biased region" description="Gly residues" evidence="1">
    <location>
        <begin position="75"/>
        <end position="86"/>
    </location>
</feature>
<evidence type="ECO:0000256" key="1">
    <source>
        <dbReference type="SAM" id="MobiDB-lite"/>
    </source>
</evidence>
<reference evidence="2" key="1">
    <citation type="submission" date="2021-07" db="EMBL/GenBank/DDBJ databases">
        <authorList>
            <person name="Catto M.A."/>
            <person name="Jacobson A."/>
            <person name="Kennedy G."/>
            <person name="Labadie P."/>
            <person name="Hunt B.G."/>
            <person name="Srinivasan R."/>
        </authorList>
    </citation>
    <scope>NUCLEOTIDE SEQUENCE</scope>
    <source>
        <strain evidence="2">PL_HMW_Pooled</strain>
        <tissue evidence="2">Head</tissue>
    </source>
</reference>
<feature type="non-terminal residue" evidence="2">
    <location>
        <position position="1"/>
    </location>
</feature>